<dbReference type="EMBL" id="NESP01000002">
    <property type="protein sequence ID" value="PUE56473.1"/>
    <property type="molecule type" value="Genomic_DNA"/>
</dbReference>
<evidence type="ECO:0000313" key="2">
    <source>
        <dbReference type="Proteomes" id="UP000251341"/>
    </source>
</evidence>
<dbReference type="Proteomes" id="UP000251341">
    <property type="component" value="Unassembled WGS sequence"/>
</dbReference>
<reference evidence="1 2" key="1">
    <citation type="submission" date="2017-04" db="EMBL/GenBank/DDBJ databases">
        <title>Unexpected and diverse lifestyles within the genus Limnohabitans.</title>
        <authorList>
            <person name="Kasalicky V."/>
            <person name="Mehrshad M."/>
            <person name="Andrei S.-A."/>
            <person name="Salcher M."/>
            <person name="Kratochvilova H."/>
            <person name="Simek K."/>
            <person name="Ghai R."/>
        </authorList>
    </citation>
    <scope>NUCLEOTIDE SEQUENCE [LARGE SCALE GENOMIC DNA]</scope>
    <source>
        <strain evidence="1 2">MWH-C5</strain>
    </source>
</reference>
<dbReference type="RefSeq" id="WP_108403000.1">
    <property type="nucleotide sequence ID" value="NZ_NESP01000002.1"/>
</dbReference>
<accession>A0A315EF70</accession>
<comment type="caution">
    <text evidence="1">The sequence shown here is derived from an EMBL/GenBank/DDBJ whole genome shotgun (WGS) entry which is preliminary data.</text>
</comment>
<dbReference type="AlphaFoldDB" id="A0A315EF70"/>
<sequence length="158" mass="17673">MNQAVLRDEREARGLTKPQMVDILGLDGIHAEQILTDFEAGFREPKAAVLRIYESLNRQRWGASKLLDLPTWSLSDGGRVVHHNDWPRFVGVAIPESEHAQQWQFKMAGMPAFLLNGAGGLNQIIFTMIDHLPGEIDAEDLFAEAVRLVENELKDGSV</sequence>
<proteinExistence type="predicted"/>
<keyword evidence="2" id="KW-1185">Reference proteome</keyword>
<name>A0A315EF70_9BURK</name>
<organism evidence="1 2">
    <name type="scientific">Limnohabitans curvus</name>
    <dbReference type="NCBI Taxonomy" id="323423"/>
    <lineage>
        <taxon>Bacteria</taxon>
        <taxon>Pseudomonadati</taxon>
        <taxon>Pseudomonadota</taxon>
        <taxon>Betaproteobacteria</taxon>
        <taxon>Burkholderiales</taxon>
        <taxon>Comamonadaceae</taxon>
        <taxon>Limnohabitans</taxon>
    </lineage>
</organism>
<gene>
    <name evidence="1" type="ORF">B9Z44_14600</name>
</gene>
<evidence type="ECO:0000313" key="1">
    <source>
        <dbReference type="EMBL" id="PUE56473.1"/>
    </source>
</evidence>
<protein>
    <submittedName>
        <fullName evidence="1">Uncharacterized protein</fullName>
    </submittedName>
</protein>